<evidence type="ECO:0000256" key="3">
    <source>
        <dbReference type="ARBA" id="ARBA00023242"/>
    </source>
</evidence>
<dbReference type="AlphaFoldDB" id="Q2H4U5"/>
<dbReference type="InterPro" id="IPR012677">
    <property type="entry name" value="Nucleotide-bd_a/b_plait_sf"/>
</dbReference>
<evidence type="ECO:0000313" key="8">
    <source>
        <dbReference type="Proteomes" id="UP000001056"/>
    </source>
</evidence>
<name>Q2H4U5_CHAGB</name>
<evidence type="ECO:0000256" key="4">
    <source>
        <dbReference type="SAM" id="MobiDB-lite"/>
    </source>
</evidence>
<proteinExistence type="predicted"/>
<dbReference type="Proteomes" id="UP000001056">
    <property type="component" value="Unassembled WGS sequence"/>
</dbReference>
<keyword evidence="5" id="KW-0812">Transmembrane</keyword>
<dbReference type="CDD" id="cd00590">
    <property type="entry name" value="RRM_SF"/>
    <property type="match status" value="1"/>
</dbReference>
<feature type="transmembrane region" description="Helical" evidence="5">
    <location>
        <begin position="73"/>
        <end position="99"/>
    </location>
</feature>
<keyword evidence="3" id="KW-0539">Nucleus</keyword>
<comment type="subcellular location">
    <subcellularLocation>
        <location evidence="1">Nucleus</location>
    </subcellularLocation>
</comment>
<organism evidence="7 8">
    <name type="scientific">Chaetomium globosum (strain ATCC 6205 / CBS 148.51 / DSM 1962 / NBRC 6347 / NRRL 1970)</name>
    <name type="common">Soil fungus</name>
    <dbReference type="NCBI Taxonomy" id="306901"/>
    <lineage>
        <taxon>Eukaryota</taxon>
        <taxon>Fungi</taxon>
        <taxon>Dikarya</taxon>
        <taxon>Ascomycota</taxon>
        <taxon>Pezizomycotina</taxon>
        <taxon>Sordariomycetes</taxon>
        <taxon>Sordariomycetidae</taxon>
        <taxon>Sordariales</taxon>
        <taxon>Chaetomiaceae</taxon>
        <taxon>Chaetomium</taxon>
    </lineage>
</organism>
<reference evidence="8" key="1">
    <citation type="journal article" date="2015" name="Genome Announc.">
        <title>Draft genome sequence of the cellulolytic fungus Chaetomium globosum.</title>
        <authorList>
            <person name="Cuomo C.A."/>
            <person name="Untereiner W.A."/>
            <person name="Ma L.-J."/>
            <person name="Grabherr M."/>
            <person name="Birren B.W."/>
        </authorList>
    </citation>
    <scope>NUCLEOTIDE SEQUENCE [LARGE SCALE GENOMIC DNA]</scope>
    <source>
        <strain evidence="8">ATCC 6205 / CBS 148.51 / DSM 1962 / NBRC 6347 / NRRL 1970</strain>
    </source>
</reference>
<dbReference type="GO" id="GO:0005634">
    <property type="term" value="C:nucleus"/>
    <property type="evidence" value="ECO:0007669"/>
    <property type="project" value="UniProtKB-SubCell"/>
</dbReference>
<dbReference type="PANTHER" id="PTHR13948">
    <property type="entry name" value="RNA-BINDING PROTEIN"/>
    <property type="match status" value="1"/>
</dbReference>
<feature type="region of interest" description="Disordered" evidence="4">
    <location>
        <begin position="407"/>
        <end position="449"/>
    </location>
</feature>
<feature type="compositionally biased region" description="Polar residues" evidence="4">
    <location>
        <begin position="477"/>
        <end position="491"/>
    </location>
</feature>
<dbReference type="GO" id="GO:0003723">
    <property type="term" value="F:RNA binding"/>
    <property type="evidence" value="ECO:0007669"/>
    <property type="project" value="UniProtKB-KW"/>
</dbReference>
<evidence type="ECO:0000259" key="6">
    <source>
        <dbReference type="PROSITE" id="PS50174"/>
    </source>
</evidence>
<dbReference type="Pfam" id="PF01585">
    <property type="entry name" value="G-patch"/>
    <property type="match status" value="1"/>
</dbReference>
<dbReference type="EMBL" id="CH408031">
    <property type="protein sequence ID" value="EAQ89701.1"/>
    <property type="molecule type" value="Genomic_DNA"/>
</dbReference>
<dbReference type="GeneID" id="4390206"/>
<keyword evidence="5" id="KW-1133">Transmembrane helix</keyword>
<feature type="domain" description="G-patch" evidence="6">
    <location>
        <begin position="722"/>
        <end position="768"/>
    </location>
</feature>
<dbReference type="STRING" id="306901.Q2H4U5"/>
<feature type="compositionally biased region" description="Low complexity" evidence="4">
    <location>
        <begin position="677"/>
        <end position="697"/>
    </location>
</feature>
<accession>Q2H4U5</accession>
<evidence type="ECO:0000256" key="1">
    <source>
        <dbReference type="ARBA" id="ARBA00004123"/>
    </source>
</evidence>
<dbReference type="GO" id="GO:0000398">
    <property type="term" value="P:mRNA splicing, via spliceosome"/>
    <property type="evidence" value="ECO:0007669"/>
    <property type="project" value="TreeGrafter"/>
</dbReference>
<protein>
    <recommendedName>
        <fullName evidence="6">G-patch domain-containing protein</fullName>
    </recommendedName>
</protein>
<feature type="compositionally biased region" description="Polar residues" evidence="4">
    <location>
        <begin position="553"/>
        <end position="565"/>
    </location>
</feature>
<keyword evidence="8" id="KW-1185">Reference proteome</keyword>
<dbReference type="SMART" id="SM00443">
    <property type="entry name" value="G_patch"/>
    <property type="match status" value="1"/>
</dbReference>
<gene>
    <name evidence="7" type="ORF">CHGG_06320</name>
</gene>
<dbReference type="PROSITE" id="PS50174">
    <property type="entry name" value="G_PATCH"/>
    <property type="match status" value="1"/>
</dbReference>
<feature type="region of interest" description="Disordered" evidence="4">
    <location>
        <begin position="468"/>
        <end position="491"/>
    </location>
</feature>
<evidence type="ECO:0000256" key="2">
    <source>
        <dbReference type="ARBA" id="ARBA00022884"/>
    </source>
</evidence>
<dbReference type="Gene3D" id="3.30.70.330">
    <property type="match status" value="1"/>
</dbReference>
<keyword evidence="5" id="KW-0472">Membrane</keyword>
<dbReference type="RefSeq" id="XP_001222415.1">
    <property type="nucleotide sequence ID" value="XM_001222414.1"/>
</dbReference>
<dbReference type="InParanoid" id="Q2H4U5"/>
<dbReference type="InterPro" id="IPR000467">
    <property type="entry name" value="G_patch_dom"/>
</dbReference>
<dbReference type="InterPro" id="IPR035979">
    <property type="entry name" value="RBD_domain_sf"/>
</dbReference>
<dbReference type="SUPFAM" id="SSF54928">
    <property type="entry name" value="RNA-binding domain, RBD"/>
    <property type="match status" value="1"/>
</dbReference>
<dbReference type="OMA" id="HRAVCFK"/>
<dbReference type="PANTHER" id="PTHR13948:SF3">
    <property type="entry name" value="FI21118P1"/>
    <property type="match status" value="1"/>
</dbReference>
<dbReference type="eggNOG" id="KOG0154">
    <property type="taxonomic scope" value="Eukaryota"/>
</dbReference>
<feature type="region of interest" description="Disordered" evidence="4">
    <location>
        <begin position="541"/>
        <end position="565"/>
    </location>
</feature>
<dbReference type="HOGENOM" id="CLU_012131_1_1_1"/>
<sequence>MMLRFLGLVGWMISTVMAYVLIYMIFDLRDMHPWMRRIAVTLSSAALIARIIRTEMEDFQPDRVWGNTPLKPALLIPILFAVLADIGAPFLMFVCLYIITIDATWIADNWVTLGRVILINSLPEDATERDILYGLDYVTRDRHFSSDKVRVARLRHNYDGVRFAFVEFHRRLEAEDFLDRYYPDITFRLEHSRGLDSEPITVEIMAAEDRDECGVMNYPHRAVCFKCKAERPGPFLTGETDECLQQTPSQYVVIRDLEGSVTEEVLAKGVMKLFVDDPKPAKEAPTTVNKLKSTAPTNSTVGLGAKSGSLRRVFLMRDRKTNESWRYGFAEFATVEDAMAAVAKFRASTRFTIASSPVVVAFIHTGVFIPAFDTTATENQEFSFTPIYNSAVRVKYWDERAYPSARIVSTDPLPGAPSPDQPGGNADEATKSAKPVKKAKGTKEPAPVAKVAMMPQVQLWAKASAQLHGAKPAADATTPSAQEPEEVTSSLVRGPVREAEDAQPDGPVAPQTNDQYLSYADWDTFDLSRMRLGSANPSAHRRAWLGPRPGATCSLSTKGAPTVSTRTIESRKRLPRPLALWARNPAPSSAATPTAEVGATFPSTKAELHKRMLASPPEPRPAPLASSNKWARRCGIVEPDADFKRLWEVQRVRFLQPQYRDRALERRRAFGQPKQPTATTTTTTATSSSSAAATAASVPEKRKEPTEKTDDRDGGGSEPAAKKSKGAGMLAKMGWTAGAGLGAEGAGRTEAVATEVYAPGVGLGAEGGKLGDASEEAARNTRGDFGAFVQKTKERARERFEKM</sequence>
<evidence type="ECO:0000313" key="7">
    <source>
        <dbReference type="EMBL" id="EAQ89701.1"/>
    </source>
</evidence>
<feature type="compositionally biased region" description="Basic and acidic residues" evidence="4">
    <location>
        <begin position="699"/>
        <end position="715"/>
    </location>
</feature>
<evidence type="ECO:0000256" key="5">
    <source>
        <dbReference type="SAM" id="Phobius"/>
    </source>
</evidence>
<dbReference type="OrthoDB" id="29221at2759"/>
<keyword evidence="2" id="KW-0694">RNA-binding</keyword>
<feature type="region of interest" description="Disordered" evidence="4">
    <location>
        <begin position="665"/>
        <end position="728"/>
    </location>
</feature>
<dbReference type="VEuPathDB" id="FungiDB:CHGG_06320"/>